<accession>A0A4S5EKN3</accession>
<feature type="transmembrane region" description="Helical" evidence="1">
    <location>
        <begin position="17"/>
        <end position="39"/>
    </location>
</feature>
<evidence type="ECO:0000256" key="1">
    <source>
        <dbReference type="SAM" id="Phobius"/>
    </source>
</evidence>
<keyword evidence="1" id="KW-1133">Transmembrane helix</keyword>
<dbReference type="Pfam" id="PF07843">
    <property type="entry name" value="DUF1634"/>
    <property type="match status" value="1"/>
</dbReference>
<sequence>MKAAPGAPEAGARQVALVLRIGGGLGAALVLAGLAVSFAESGGGWLHGSGVDPLGGDATMRLSDLIGGLRHGRAGAIVLLGAIVLAATPAAGVVTAGYTWLRARRAWLAGVAVVVLLLLVLAAALGATE</sequence>
<comment type="caution">
    <text evidence="2">The sequence shown here is derived from an EMBL/GenBank/DDBJ whole genome shotgun (WGS) entry which is preliminary data.</text>
</comment>
<feature type="transmembrane region" description="Helical" evidence="1">
    <location>
        <begin position="106"/>
        <end position="127"/>
    </location>
</feature>
<keyword evidence="1" id="KW-0472">Membrane</keyword>
<keyword evidence="1" id="KW-0812">Transmembrane</keyword>
<evidence type="ECO:0000313" key="3">
    <source>
        <dbReference type="Proteomes" id="UP000305282"/>
    </source>
</evidence>
<dbReference type="InterPro" id="IPR012861">
    <property type="entry name" value="DUF1634"/>
</dbReference>
<feature type="transmembrane region" description="Helical" evidence="1">
    <location>
        <begin position="74"/>
        <end position="94"/>
    </location>
</feature>
<organism evidence="2 3">
    <name type="scientific">Candidatus Frankia alpina</name>
    <dbReference type="NCBI Taxonomy" id="2699483"/>
    <lineage>
        <taxon>Bacteria</taxon>
        <taxon>Bacillati</taxon>
        <taxon>Actinomycetota</taxon>
        <taxon>Actinomycetes</taxon>
        <taxon>Frankiales</taxon>
        <taxon>Frankiaceae</taxon>
        <taxon>Frankia</taxon>
    </lineage>
</organism>
<reference evidence="2 3" key="1">
    <citation type="submission" date="2019-04" db="EMBL/GenBank/DDBJ databases">
        <title>Draft genome sequences for three unisolated Alnus-infective Frankia Sp+ strains, AgTrS, AiOr and AvVan, the first sequenced Frankia strains able to sporulate in-planta.</title>
        <authorList>
            <person name="Bethencourt L."/>
            <person name="Vautrin F."/>
            <person name="Taib N."/>
            <person name="Dubost A."/>
            <person name="Castro-Garcia L."/>
            <person name="Imbaud O."/>
            <person name="Abrouk D."/>
            <person name="Fournier P."/>
            <person name="Briolay J."/>
            <person name="Nguyen A."/>
            <person name="Normand P."/>
            <person name="Fernandez M.P."/>
            <person name="Brochier-Armanet C."/>
            <person name="Herrera-Belaroussi A."/>
        </authorList>
    </citation>
    <scope>NUCLEOTIDE SEQUENCE [LARGE SCALE GENOMIC DNA]</scope>
    <source>
        <strain evidence="2 3">AvVan</strain>
    </source>
</reference>
<evidence type="ECO:0000313" key="2">
    <source>
        <dbReference type="EMBL" id="THJ72626.1"/>
    </source>
</evidence>
<gene>
    <name evidence="2" type="ORF">E7Y31_14375</name>
</gene>
<proteinExistence type="predicted"/>
<keyword evidence="3" id="KW-1185">Reference proteome</keyword>
<dbReference type="Proteomes" id="UP000305282">
    <property type="component" value="Unassembled WGS sequence"/>
</dbReference>
<dbReference type="AlphaFoldDB" id="A0A4S5EKN3"/>
<protein>
    <submittedName>
        <fullName evidence="2">DUF1634 domain-containing protein</fullName>
    </submittedName>
</protein>
<dbReference type="EMBL" id="SSXH01000356">
    <property type="protein sequence ID" value="THJ72626.1"/>
    <property type="molecule type" value="Genomic_DNA"/>
</dbReference>
<name>A0A4S5EKN3_9ACTN</name>
<dbReference type="RefSeq" id="WP_136448591.1">
    <property type="nucleotide sequence ID" value="NZ_SSXH01000356.1"/>
</dbReference>